<dbReference type="AlphaFoldDB" id="A0A7S1P6J4"/>
<protein>
    <submittedName>
        <fullName evidence="2">Uncharacterized protein</fullName>
    </submittedName>
</protein>
<name>A0A7S1P6J4_9ALVE</name>
<proteinExistence type="predicted"/>
<feature type="region of interest" description="Disordered" evidence="1">
    <location>
        <begin position="1"/>
        <end position="61"/>
    </location>
</feature>
<evidence type="ECO:0000256" key="1">
    <source>
        <dbReference type="SAM" id="MobiDB-lite"/>
    </source>
</evidence>
<gene>
    <name evidence="2" type="ORF">VBRA1451_LOCUS16956</name>
</gene>
<feature type="compositionally biased region" description="Low complexity" evidence="1">
    <location>
        <begin position="12"/>
        <end position="31"/>
    </location>
</feature>
<reference evidence="2" key="1">
    <citation type="submission" date="2021-01" db="EMBL/GenBank/DDBJ databases">
        <authorList>
            <person name="Corre E."/>
            <person name="Pelletier E."/>
            <person name="Niang G."/>
            <person name="Scheremetjew M."/>
            <person name="Finn R."/>
            <person name="Kale V."/>
            <person name="Holt S."/>
            <person name="Cochrane G."/>
            <person name="Meng A."/>
            <person name="Brown T."/>
            <person name="Cohen L."/>
        </authorList>
    </citation>
    <scope>NUCLEOTIDE SEQUENCE</scope>
    <source>
        <strain evidence="2">CCMP3346</strain>
    </source>
</reference>
<organism evidence="2">
    <name type="scientific">Vitrella brassicaformis</name>
    <dbReference type="NCBI Taxonomy" id="1169539"/>
    <lineage>
        <taxon>Eukaryota</taxon>
        <taxon>Sar</taxon>
        <taxon>Alveolata</taxon>
        <taxon>Colpodellida</taxon>
        <taxon>Vitrellaceae</taxon>
        <taxon>Vitrella</taxon>
    </lineage>
</organism>
<feature type="compositionally biased region" description="Basic and acidic residues" evidence="1">
    <location>
        <begin position="37"/>
        <end position="49"/>
    </location>
</feature>
<accession>A0A7S1P6J4</accession>
<sequence length="106" mass="11836">MMEIKHSHDTHMTQTTQTHTRAQHPTFSRSIGSGGRKRSDQITAKEKIARTRTNAAQTLRKRRAGGGFLPFFVSFPLPLSLPPCHPHVCETDGRQMHSTQTDTEAG</sequence>
<dbReference type="EMBL" id="HBGB01028989">
    <property type="protein sequence ID" value="CAD9061886.1"/>
    <property type="molecule type" value="Transcribed_RNA"/>
</dbReference>
<feature type="compositionally biased region" description="Basic and acidic residues" evidence="1">
    <location>
        <begin position="1"/>
        <end position="11"/>
    </location>
</feature>
<evidence type="ECO:0000313" key="2">
    <source>
        <dbReference type="EMBL" id="CAD9061886.1"/>
    </source>
</evidence>